<dbReference type="GO" id="GO:0045087">
    <property type="term" value="P:innate immune response"/>
    <property type="evidence" value="ECO:0007669"/>
    <property type="project" value="UniProtKB-KW"/>
</dbReference>
<dbReference type="GO" id="GO:0051607">
    <property type="term" value="P:defense response to virus"/>
    <property type="evidence" value="ECO:0007669"/>
    <property type="project" value="UniProtKB-KW"/>
</dbReference>
<proteinExistence type="inferred from homology"/>
<evidence type="ECO:0000313" key="8">
    <source>
        <dbReference type="RefSeq" id="XP_023571946.1"/>
    </source>
</evidence>
<protein>
    <submittedName>
        <fullName evidence="8">Interferon-induced protein with tetratricopeptide repeats 1B-like</fullName>
    </submittedName>
</protein>
<keyword evidence="2" id="KW-0677">Repeat</keyword>
<dbReference type="Proteomes" id="UP000515203">
    <property type="component" value="Unplaced"/>
</dbReference>
<keyword evidence="5" id="KW-0051">Antiviral defense</keyword>
<keyword evidence="7" id="KW-1185">Reference proteome</keyword>
<dbReference type="GO" id="GO:0035457">
    <property type="term" value="P:cellular response to interferon-alpha"/>
    <property type="evidence" value="ECO:0007669"/>
    <property type="project" value="UniProtKB-ARBA"/>
</dbReference>
<evidence type="ECO:0000256" key="2">
    <source>
        <dbReference type="ARBA" id="ARBA00022737"/>
    </source>
</evidence>
<evidence type="ECO:0000256" key="4">
    <source>
        <dbReference type="ARBA" id="ARBA00022859"/>
    </source>
</evidence>
<keyword evidence="3" id="KW-0802">TPR repeat</keyword>
<dbReference type="AlphaFoldDB" id="A0A6P6EI06"/>
<dbReference type="PANTHER" id="PTHR10271">
    <property type="entry name" value="INTERFERON-INDUCED PROTEIN WITH TETRATRICOPEPTIDE REPEATS"/>
    <property type="match status" value="1"/>
</dbReference>
<evidence type="ECO:0000313" key="7">
    <source>
        <dbReference type="Proteomes" id="UP000515203"/>
    </source>
</evidence>
<dbReference type="OrthoDB" id="10043504at2759"/>
<comment type="similarity">
    <text evidence="6">Belongs to the IFIT family.</text>
</comment>
<name>A0A6P6EI06_OCTDE</name>
<dbReference type="GO" id="GO:0005829">
    <property type="term" value="C:cytosol"/>
    <property type="evidence" value="ECO:0007669"/>
    <property type="project" value="TreeGrafter"/>
</dbReference>
<evidence type="ECO:0000256" key="3">
    <source>
        <dbReference type="ARBA" id="ARBA00022803"/>
    </source>
</evidence>
<keyword evidence="1" id="KW-0399">Innate immunity</keyword>
<dbReference type="Gene3D" id="1.25.40.10">
    <property type="entry name" value="Tetratricopeptide repeat domain"/>
    <property type="match status" value="2"/>
</dbReference>
<keyword evidence="4" id="KW-0391">Immunity</keyword>
<reference evidence="8" key="1">
    <citation type="submission" date="2025-08" db="UniProtKB">
        <authorList>
            <consortium name="RefSeq"/>
        </authorList>
    </citation>
    <scope>IDENTIFICATION</scope>
</reference>
<dbReference type="InterPro" id="IPR011990">
    <property type="entry name" value="TPR-like_helical_dom_sf"/>
</dbReference>
<sequence>MTWTHRQSIFQENRSAIPCEEADGNLIKDRLVQLRCHFTWELIIEDIEIPDLENKVLKVIEFQYTNNDVGFHNLLAYVRHLKGQNDEALQSLKQAEGLIQRQSVKQSDQRSLVTWGNCAWVYYHMGRLADAGAYLDKVEHTCKKFEGSSRFRMECPEIDCEEGWALLNCGRKNYDRAKACFEKALKVEPENPEFNTGYAIIAYRQDHNNGSVISLDPLRKAMRLNPDDTCIKALLALKLQEVGIG</sequence>
<dbReference type="RefSeq" id="XP_023571946.1">
    <property type="nucleotide sequence ID" value="XM_023716178.1"/>
</dbReference>
<evidence type="ECO:0000256" key="1">
    <source>
        <dbReference type="ARBA" id="ARBA00022588"/>
    </source>
</evidence>
<dbReference type="Pfam" id="PF13432">
    <property type="entry name" value="TPR_16"/>
    <property type="match status" value="1"/>
</dbReference>
<evidence type="ECO:0000256" key="5">
    <source>
        <dbReference type="ARBA" id="ARBA00023118"/>
    </source>
</evidence>
<dbReference type="FunFam" id="1.25.40.10:FF:000036">
    <property type="entry name" value="interferon-induced protein with tetratricopeptide repeats 5"/>
    <property type="match status" value="1"/>
</dbReference>
<gene>
    <name evidence="8" type="primary">LOC111811988</name>
</gene>
<dbReference type="InParanoid" id="A0A6P6EI06"/>
<dbReference type="GeneID" id="111811988"/>
<dbReference type="InterPro" id="IPR019734">
    <property type="entry name" value="TPR_rpt"/>
</dbReference>
<dbReference type="SMART" id="SM00028">
    <property type="entry name" value="TPR"/>
    <property type="match status" value="3"/>
</dbReference>
<evidence type="ECO:0000256" key="6">
    <source>
        <dbReference type="ARBA" id="ARBA00038336"/>
    </source>
</evidence>
<dbReference type="GO" id="GO:0003723">
    <property type="term" value="F:RNA binding"/>
    <property type="evidence" value="ECO:0007669"/>
    <property type="project" value="TreeGrafter"/>
</dbReference>
<accession>A0A6P6EI06</accession>
<dbReference type="SUPFAM" id="SSF48452">
    <property type="entry name" value="TPR-like"/>
    <property type="match status" value="1"/>
</dbReference>
<dbReference type="PANTHER" id="PTHR10271:SF16">
    <property type="entry name" value="INTERFERON-INDUCED PROTEIN WITH TETRATRICOPEPTIDE REPEATS 1B"/>
    <property type="match status" value="1"/>
</dbReference>
<organism evidence="7 8">
    <name type="scientific">Octodon degus</name>
    <name type="common">Degu</name>
    <name type="synonym">Sciurus degus</name>
    <dbReference type="NCBI Taxonomy" id="10160"/>
    <lineage>
        <taxon>Eukaryota</taxon>
        <taxon>Metazoa</taxon>
        <taxon>Chordata</taxon>
        <taxon>Craniata</taxon>
        <taxon>Vertebrata</taxon>
        <taxon>Euteleostomi</taxon>
        <taxon>Mammalia</taxon>
        <taxon>Eutheria</taxon>
        <taxon>Euarchontoglires</taxon>
        <taxon>Glires</taxon>
        <taxon>Rodentia</taxon>
        <taxon>Hystricomorpha</taxon>
        <taxon>Octodontidae</taxon>
        <taxon>Octodon</taxon>
    </lineage>
</organism>